<dbReference type="PANTHER" id="PTHR35179">
    <property type="entry name" value="PROTEIN CBG02620"/>
    <property type="match status" value="1"/>
</dbReference>
<feature type="region of interest" description="Disordered" evidence="1">
    <location>
        <begin position="243"/>
        <end position="292"/>
    </location>
</feature>
<keyword evidence="2" id="KW-0472">Membrane</keyword>
<evidence type="ECO:0008006" key="5">
    <source>
        <dbReference type="Google" id="ProtNLM"/>
    </source>
</evidence>
<evidence type="ECO:0000256" key="2">
    <source>
        <dbReference type="SAM" id="Phobius"/>
    </source>
</evidence>
<accession>A0ABR1JPK1</accession>
<protein>
    <recommendedName>
        <fullName evidence="5">Integral membrane protein</fullName>
    </recommendedName>
</protein>
<dbReference type="EMBL" id="JBANRG010000006">
    <property type="protein sequence ID" value="KAK7465293.1"/>
    <property type="molecule type" value="Genomic_DNA"/>
</dbReference>
<reference evidence="3 4" key="1">
    <citation type="submission" date="2024-01" db="EMBL/GenBank/DDBJ databases">
        <title>A draft genome for the cacao thread blight pathogen Marasmiellus scandens.</title>
        <authorList>
            <person name="Baruah I.K."/>
            <person name="Leung J."/>
            <person name="Bukari Y."/>
            <person name="Amoako-Attah I."/>
            <person name="Meinhardt L.W."/>
            <person name="Bailey B.A."/>
            <person name="Cohen S.P."/>
        </authorList>
    </citation>
    <scope>NUCLEOTIDE SEQUENCE [LARGE SCALE GENOMIC DNA]</scope>
    <source>
        <strain evidence="3 4">GH-19</strain>
    </source>
</reference>
<organism evidence="3 4">
    <name type="scientific">Marasmiellus scandens</name>
    <dbReference type="NCBI Taxonomy" id="2682957"/>
    <lineage>
        <taxon>Eukaryota</taxon>
        <taxon>Fungi</taxon>
        <taxon>Dikarya</taxon>
        <taxon>Basidiomycota</taxon>
        <taxon>Agaricomycotina</taxon>
        <taxon>Agaricomycetes</taxon>
        <taxon>Agaricomycetidae</taxon>
        <taxon>Agaricales</taxon>
        <taxon>Marasmiineae</taxon>
        <taxon>Omphalotaceae</taxon>
        <taxon>Marasmiellus</taxon>
    </lineage>
</organism>
<feature type="region of interest" description="Disordered" evidence="1">
    <location>
        <begin position="200"/>
        <end position="221"/>
    </location>
</feature>
<feature type="transmembrane region" description="Helical" evidence="2">
    <location>
        <begin position="24"/>
        <end position="46"/>
    </location>
</feature>
<keyword evidence="2" id="KW-1133">Transmembrane helix</keyword>
<feature type="transmembrane region" description="Helical" evidence="2">
    <location>
        <begin position="143"/>
        <end position="161"/>
    </location>
</feature>
<comment type="caution">
    <text evidence="3">The sequence shown here is derived from an EMBL/GenBank/DDBJ whole genome shotgun (WGS) entry which is preliminary data.</text>
</comment>
<sequence length="292" mass="33448">MSSRCIFYGIPSILYTTSAIPSSFWLYFWILIGWILQLQCLVQIIVNRICLLIHDPRHRMWLKISMLIWIGLINLGVAIVWIPAQLQINETYMHVNIIFDRIEKCPYLITDAALNGLFIYIVRKRLVGAGLTRFDRLVKFNTTIIWVSLAMDILIICMMSLKNRFLYTIFHPLAYMVKLEIEMTMSNLIVMIATHCDPSTMGHPETSSHNSAEGGRSISGTDPIQVTVSVHTRTDFEDLDASGSFRSHLRPNHPYSSGRRSPAVDDASFDDAKMTTFSTRRSRSRSGREVRQ</sequence>
<evidence type="ECO:0000313" key="4">
    <source>
        <dbReference type="Proteomes" id="UP001498398"/>
    </source>
</evidence>
<feature type="transmembrane region" description="Helical" evidence="2">
    <location>
        <begin position="106"/>
        <end position="122"/>
    </location>
</feature>
<evidence type="ECO:0000313" key="3">
    <source>
        <dbReference type="EMBL" id="KAK7465293.1"/>
    </source>
</evidence>
<dbReference type="Proteomes" id="UP001498398">
    <property type="component" value="Unassembled WGS sequence"/>
</dbReference>
<keyword evidence="4" id="KW-1185">Reference proteome</keyword>
<dbReference type="PANTHER" id="PTHR35179:SF1">
    <property type="entry name" value="INTEGRAL MEMBRANE PROTEIN"/>
    <property type="match status" value="1"/>
</dbReference>
<proteinExistence type="predicted"/>
<evidence type="ECO:0000256" key="1">
    <source>
        <dbReference type="SAM" id="MobiDB-lite"/>
    </source>
</evidence>
<feature type="transmembrane region" description="Helical" evidence="2">
    <location>
        <begin position="67"/>
        <end position="86"/>
    </location>
</feature>
<gene>
    <name evidence="3" type="ORF">VKT23_005272</name>
</gene>
<name>A0ABR1JPK1_9AGAR</name>
<keyword evidence="2" id="KW-0812">Transmembrane</keyword>